<protein>
    <submittedName>
        <fullName evidence="1">Beta-propeller fold lactonase family protein</fullName>
    </submittedName>
</protein>
<evidence type="ECO:0000313" key="2">
    <source>
        <dbReference type="Proteomes" id="UP000638560"/>
    </source>
</evidence>
<comment type="caution">
    <text evidence="1">The sequence shown here is derived from an EMBL/GenBank/DDBJ whole genome shotgun (WGS) entry which is preliminary data.</text>
</comment>
<sequence>MGTVARRLRRPGHRQLNAGGMARPTASARAQRVGEFFYVANAGSSTISAYRVGDDGHLVLVAAVAASTGGGSIDMTEGGGFLYVQNAAAGNVQGYAVHEDGSLTLVSTVDGLPEFENGIGMEGIAAS</sequence>
<dbReference type="Gene3D" id="2.130.10.10">
    <property type="entry name" value="YVTN repeat-like/Quinoprotein amine dehydrogenase"/>
    <property type="match status" value="1"/>
</dbReference>
<evidence type="ECO:0000313" key="1">
    <source>
        <dbReference type="EMBL" id="MBF9133171.1"/>
    </source>
</evidence>
<reference evidence="1 2" key="1">
    <citation type="submission" date="2020-11" db="EMBL/GenBank/DDBJ databases">
        <title>A novel isolate from a Black sea contaminated sediment with potential to produce alkanes: Plantactinospora alkalitolerans sp. nov.</title>
        <authorList>
            <person name="Carro L."/>
            <person name="Veyisoglu A."/>
            <person name="Guven K."/>
            <person name="Schumann P."/>
            <person name="Klenk H.-P."/>
            <person name="Sahin N."/>
        </authorList>
    </citation>
    <scope>NUCLEOTIDE SEQUENCE [LARGE SCALE GENOMIC DNA]</scope>
    <source>
        <strain evidence="1 2">S1510</strain>
    </source>
</reference>
<dbReference type="InterPro" id="IPR019405">
    <property type="entry name" value="Lactonase_7-beta_prop"/>
</dbReference>
<dbReference type="Proteomes" id="UP000638560">
    <property type="component" value="Unassembled WGS sequence"/>
</dbReference>
<keyword evidence="2" id="KW-1185">Reference proteome</keyword>
<proteinExistence type="predicted"/>
<dbReference type="InterPro" id="IPR011048">
    <property type="entry name" value="Haem_d1_sf"/>
</dbReference>
<dbReference type="SUPFAM" id="SSF51004">
    <property type="entry name" value="C-terminal (heme d1) domain of cytochrome cd1-nitrite reductase"/>
    <property type="match status" value="1"/>
</dbReference>
<accession>A0ABS0H4D6</accession>
<dbReference type="RefSeq" id="WP_196204681.1">
    <property type="nucleotide sequence ID" value="NZ_JADPUN010000260.1"/>
</dbReference>
<organism evidence="1 2">
    <name type="scientific">Plantactinospora alkalitolerans</name>
    <dbReference type="NCBI Taxonomy" id="2789879"/>
    <lineage>
        <taxon>Bacteria</taxon>
        <taxon>Bacillati</taxon>
        <taxon>Actinomycetota</taxon>
        <taxon>Actinomycetes</taxon>
        <taxon>Micromonosporales</taxon>
        <taxon>Micromonosporaceae</taxon>
        <taxon>Plantactinospora</taxon>
    </lineage>
</organism>
<dbReference type="InterPro" id="IPR015943">
    <property type="entry name" value="WD40/YVTN_repeat-like_dom_sf"/>
</dbReference>
<dbReference type="EMBL" id="JADPUN010000260">
    <property type="protein sequence ID" value="MBF9133171.1"/>
    <property type="molecule type" value="Genomic_DNA"/>
</dbReference>
<name>A0ABS0H4D6_9ACTN</name>
<dbReference type="Pfam" id="PF10282">
    <property type="entry name" value="Lactonase"/>
    <property type="match status" value="1"/>
</dbReference>
<gene>
    <name evidence="1" type="ORF">I0C86_30040</name>
</gene>